<evidence type="ECO:0000259" key="4">
    <source>
        <dbReference type="SMART" id="SM00382"/>
    </source>
</evidence>
<accession>A0A1F5EAU7</accession>
<dbReference type="PANTHER" id="PTHR30258:SF3">
    <property type="entry name" value="SLL1921 PROTEIN"/>
    <property type="match status" value="1"/>
</dbReference>
<dbReference type="SMART" id="SM00382">
    <property type="entry name" value="AAA"/>
    <property type="match status" value="1"/>
</dbReference>
<sequence length="502" mass="55140">MTQDLRNVVHSYDRAREEAHTSEFAASRELPYVNLVNFPFVGEVIAIIPRDVAERFRIVSFMKIGHNVRVASPNPFAQGLAEAMGELGAKLSLTFQPFICSKSSAEYSLTRYDELVAAVTGPAKAQTKEQFAVRISTLKDLKDAIDKVSTTELLETILSGGLSLDATDVHFEPGETAVAIRFRIDGKLVEVIDLPEKTYHLLASRIKTLSHIKLDVKKVAQDGRFTFTVGEQHIDIRVNAVPTAYGETIELRLLTFKNFLSLDQLNVSPDTQKAILDAVSRPEGLVLFTGPTGSGKTTSLYAVLQLLNKPDSKIVTIEDPVEYRIEGIEQVQVNPADGFDFPQALRAVLRQDPNVIMVGEIRDVETAQIAIDAALTGHLVLSTLHTNSAAASFARLLQIGVPKYLLADAISLVVAQRLVRRVCAACGGTGCDVCYQTGFRGRFLIVEHFVPDAQTIELIKREASLSEFEEMFKKLGNRTLLDDGLEKAAQGLTTEEEVRSVA</sequence>
<organism evidence="5 6">
    <name type="scientific">Candidatus Berkelbacteria bacterium RIFCSPLOWO2_01_FULL_50_28</name>
    <dbReference type="NCBI Taxonomy" id="1797471"/>
    <lineage>
        <taxon>Bacteria</taxon>
        <taxon>Candidatus Berkelbacteria</taxon>
    </lineage>
</organism>
<evidence type="ECO:0000256" key="1">
    <source>
        <dbReference type="ARBA" id="ARBA00006611"/>
    </source>
</evidence>
<keyword evidence="2" id="KW-0547">Nucleotide-binding</keyword>
<evidence type="ECO:0000313" key="5">
    <source>
        <dbReference type="EMBL" id="OGD64537.1"/>
    </source>
</evidence>
<dbReference type="InterPro" id="IPR037257">
    <property type="entry name" value="T2SS_E_N_sf"/>
</dbReference>
<dbReference type="EMBL" id="MEZX01000002">
    <property type="protein sequence ID" value="OGD64537.1"/>
    <property type="molecule type" value="Genomic_DNA"/>
</dbReference>
<dbReference type="SUPFAM" id="SSF160246">
    <property type="entry name" value="EspE N-terminal domain-like"/>
    <property type="match status" value="1"/>
</dbReference>
<dbReference type="GO" id="GO:0016887">
    <property type="term" value="F:ATP hydrolysis activity"/>
    <property type="evidence" value="ECO:0007669"/>
    <property type="project" value="TreeGrafter"/>
</dbReference>
<dbReference type="GO" id="GO:0005886">
    <property type="term" value="C:plasma membrane"/>
    <property type="evidence" value="ECO:0007669"/>
    <property type="project" value="TreeGrafter"/>
</dbReference>
<name>A0A1F5EAU7_9BACT</name>
<dbReference type="InterPro" id="IPR027417">
    <property type="entry name" value="P-loop_NTPase"/>
</dbReference>
<dbReference type="AlphaFoldDB" id="A0A1F5EAU7"/>
<evidence type="ECO:0000256" key="3">
    <source>
        <dbReference type="ARBA" id="ARBA00022840"/>
    </source>
</evidence>
<dbReference type="STRING" id="1797471.A3A71_00570"/>
<comment type="caution">
    <text evidence="5">The sequence shown here is derived from an EMBL/GenBank/DDBJ whole genome shotgun (WGS) entry which is preliminary data.</text>
</comment>
<evidence type="ECO:0000313" key="6">
    <source>
        <dbReference type="Proteomes" id="UP000177481"/>
    </source>
</evidence>
<comment type="similarity">
    <text evidence="1">Belongs to the GSP E family.</text>
</comment>
<dbReference type="Proteomes" id="UP000177481">
    <property type="component" value="Unassembled WGS sequence"/>
</dbReference>
<dbReference type="InterPro" id="IPR003593">
    <property type="entry name" value="AAA+_ATPase"/>
</dbReference>
<proteinExistence type="inferred from homology"/>
<keyword evidence="3" id="KW-0067">ATP-binding</keyword>
<dbReference type="GO" id="GO:0005524">
    <property type="term" value="F:ATP binding"/>
    <property type="evidence" value="ECO:0007669"/>
    <property type="project" value="UniProtKB-KW"/>
</dbReference>
<gene>
    <name evidence="5" type="ORF">A3A71_00570</name>
</gene>
<feature type="domain" description="AAA+ ATPase" evidence="4">
    <location>
        <begin position="282"/>
        <end position="405"/>
    </location>
</feature>
<protein>
    <recommendedName>
        <fullName evidence="4">AAA+ ATPase domain-containing protein</fullName>
    </recommendedName>
</protein>
<dbReference type="InterPro" id="IPR001482">
    <property type="entry name" value="T2SS/T4SS_dom"/>
</dbReference>
<dbReference type="PANTHER" id="PTHR30258">
    <property type="entry name" value="TYPE II SECRETION SYSTEM PROTEIN GSPE-RELATED"/>
    <property type="match status" value="1"/>
</dbReference>
<dbReference type="Pfam" id="PF00437">
    <property type="entry name" value="T2SSE"/>
    <property type="match status" value="1"/>
</dbReference>
<dbReference type="Gene3D" id="3.30.450.90">
    <property type="match status" value="1"/>
</dbReference>
<dbReference type="SUPFAM" id="SSF52540">
    <property type="entry name" value="P-loop containing nucleoside triphosphate hydrolases"/>
    <property type="match status" value="1"/>
</dbReference>
<dbReference type="CDD" id="cd01129">
    <property type="entry name" value="PulE-GspE-like"/>
    <property type="match status" value="1"/>
</dbReference>
<reference evidence="5 6" key="1">
    <citation type="journal article" date="2016" name="Nat. Commun.">
        <title>Thousands of microbial genomes shed light on interconnected biogeochemical processes in an aquifer system.</title>
        <authorList>
            <person name="Anantharaman K."/>
            <person name="Brown C.T."/>
            <person name="Hug L.A."/>
            <person name="Sharon I."/>
            <person name="Castelle C.J."/>
            <person name="Probst A.J."/>
            <person name="Thomas B.C."/>
            <person name="Singh A."/>
            <person name="Wilkins M.J."/>
            <person name="Karaoz U."/>
            <person name="Brodie E.L."/>
            <person name="Williams K.H."/>
            <person name="Hubbard S.S."/>
            <person name="Banfield J.F."/>
        </authorList>
    </citation>
    <scope>NUCLEOTIDE SEQUENCE [LARGE SCALE GENOMIC DNA]</scope>
</reference>
<evidence type="ECO:0000256" key="2">
    <source>
        <dbReference type="ARBA" id="ARBA00022741"/>
    </source>
</evidence>
<dbReference type="Gene3D" id="3.40.50.300">
    <property type="entry name" value="P-loop containing nucleotide triphosphate hydrolases"/>
    <property type="match status" value="1"/>
</dbReference>